<dbReference type="InterPro" id="IPR039537">
    <property type="entry name" value="Retrotran_Ty1/copia-like"/>
</dbReference>
<feature type="compositionally biased region" description="Polar residues" evidence="1">
    <location>
        <begin position="503"/>
        <end position="547"/>
    </location>
</feature>
<feature type="region of interest" description="Disordered" evidence="1">
    <location>
        <begin position="7"/>
        <end position="29"/>
    </location>
</feature>
<dbReference type="GO" id="GO:0003964">
    <property type="term" value="F:RNA-directed DNA polymerase activity"/>
    <property type="evidence" value="ECO:0007669"/>
    <property type="project" value="UniProtKB-KW"/>
</dbReference>
<dbReference type="InterPro" id="IPR012337">
    <property type="entry name" value="RNaseH-like_sf"/>
</dbReference>
<feature type="region of interest" description="Disordered" evidence="1">
    <location>
        <begin position="152"/>
        <end position="193"/>
    </location>
</feature>
<feature type="domain" description="Integrase catalytic" evidence="2">
    <location>
        <begin position="353"/>
        <end position="540"/>
    </location>
</feature>
<keyword evidence="3" id="KW-0548">Nucleotidyltransferase</keyword>
<protein>
    <submittedName>
        <fullName evidence="3">Reverse transcriptase domain-containing protein</fullName>
    </submittedName>
</protein>
<dbReference type="EMBL" id="BQNB010021650">
    <property type="protein sequence ID" value="GJU08633.1"/>
    <property type="molecule type" value="Genomic_DNA"/>
</dbReference>
<organism evidence="3 4">
    <name type="scientific">Tanacetum coccineum</name>
    <dbReference type="NCBI Taxonomy" id="301880"/>
    <lineage>
        <taxon>Eukaryota</taxon>
        <taxon>Viridiplantae</taxon>
        <taxon>Streptophyta</taxon>
        <taxon>Embryophyta</taxon>
        <taxon>Tracheophyta</taxon>
        <taxon>Spermatophyta</taxon>
        <taxon>Magnoliopsida</taxon>
        <taxon>eudicotyledons</taxon>
        <taxon>Gunneridae</taxon>
        <taxon>Pentapetalae</taxon>
        <taxon>asterids</taxon>
        <taxon>campanulids</taxon>
        <taxon>Asterales</taxon>
        <taxon>Asteraceae</taxon>
        <taxon>Asteroideae</taxon>
        <taxon>Anthemideae</taxon>
        <taxon>Anthemidinae</taxon>
        <taxon>Tanacetum</taxon>
    </lineage>
</organism>
<accession>A0ABQ5J802</accession>
<comment type="caution">
    <text evidence="3">The sequence shown here is derived from an EMBL/GenBank/DDBJ whole genome shotgun (WGS) entry which is preliminary data.</text>
</comment>
<evidence type="ECO:0000313" key="4">
    <source>
        <dbReference type="Proteomes" id="UP001151760"/>
    </source>
</evidence>
<sequence>MIWLRAETPSTSHPLPSSTPPSGTPPLLPIPLPTPSPPLLLASTVYREGVSEVTLPPQKRLCIVLGLRYEFDESSSAPTARPTRGFRSDYRFFGTLDNEIRHDTDEIYVRLDDAQDDRLLMSSQLNMLHRDRRAHTRTTRLMEIAARLSPDLDQEVAGSRPQETGTTCGDLDTDKDTADTGHKMAPKRATRSTPATITTTTSVTNAQLKALIDQGVANALAARDADRSQNGKDSHDSGTGVRRQAPLARECTYPDFMKCKPLYFKGTEGFIEMTYDLTWWKSHVKTVSHDVSYAMTWTNLKKKMTDKYCPRGEIKKLEAEMMFPEESDKIEKYVGGLPDMIHRRKAKRKSFYTKTTPSSKRLLQLLHMDLCGLMRVESINGKKYVLVIVDDYSRYTWTHFLRIKDETPKFLMDFLKLVQRGLPAQVRTVRTDKGTKFLNKTLHAYFAQEGFEHQTFVARTPKQNGVVERQNRTLVEADRTMLSTAKVPLDGENLDKIKEKESSTITTADAPNQREQQHTTPSTSTTVAANTPPSNIQTTPETTSKAPTQAPIVTAT</sequence>
<gene>
    <name evidence="3" type="ORF">Tco_1125063</name>
</gene>
<dbReference type="PROSITE" id="PS50994">
    <property type="entry name" value="INTEGRASE"/>
    <property type="match status" value="1"/>
</dbReference>
<keyword evidence="3" id="KW-0695">RNA-directed DNA polymerase</keyword>
<keyword evidence="4" id="KW-1185">Reference proteome</keyword>
<evidence type="ECO:0000313" key="3">
    <source>
        <dbReference type="EMBL" id="GJU08633.1"/>
    </source>
</evidence>
<dbReference type="InterPro" id="IPR036397">
    <property type="entry name" value="RNaseH_sf"/>
</dbReference>
<evidence type="ECO:0000256" key="1">
    <source>
        <dbReference type="SAM" id="MobiDB-lite"/>
    </source>
</evidence>
<dbReference type="PANTHER" id="PTHR42648:SF21">
    <property type="entry name" value="CYSTEINE-RICH RLK (RECEPTOR-LIKE PROTEIN KINASE) 8"/>
    <property type="match status" value="1"/>
</dbReference>
<dbReference type="SUPFAM" id="SSF53098">
    <property type="entry name" value="Ribonuclease H-like"/>
    <property type="match status" value="1"/>
</dbReference>
<dbReference type="InterPro" id="IPR001584">
    <property type="entry name" value="Integrase_cat-core"/>
</dbReference>
<feature type="compositionally biased region" description="Pro residues" evidence="1">
    <location>
        <begin position="17"/>
        <end position="29"/>
    </location>
</feature>
<dbReference type="Pfam" id="PF00665">
    <property type="entry name" value="rve"/>
    <property type="match status" value="1"/>
</dbReference>
<name>A0ABQ5J802_9ASTR</name>
<dbReference type="PANTHER" id="PTHR42648">
    <property type="entry name" value="TRANSPOSASE, PUTATIVE-RELATED"/>
    <property type="match status" value="1"/>
</dbReference>
<reference evidence="3" key="2">
    <citation type="submission" date="2022-01" db="EMBL/GenBank/DDBJ databases">
        <authorList>
            <person name="Yamashiro T."/>
            <person name="Shiraishi A."/>
            <person name="Satake H."/>
            <person name="Nakayama K."/>
        </authorList>
    </citation>
    <scope>NUCLEOTIDE SEQUENCE</scope>
</reference>
<feature type="compositionally biased region" description="Basic and acidic residues" evidence="1">
    <location>
        <begin position="223"/>
        <end position="236"/>
    </location>
</feature>
<proteinExistence type="predicted"/>
<feature type="compositionally biased region" description="Basic and acidic residues" evidence="1">
    <location>
        <begin position="493"/>
        <end position="502"/>
    </location>
</feature>
<feature type="region of interest" description="Disordered" evidence="1">
    <location>
        <begin position="492"/>
        <end position="556"/>
    </location>
</feature>
<dbReference type="Proteomes" id="UP001151760">
    <property type="component" value="Unassembled WGS sequence"/>
</dbReference>
<feature type="compositionally biased region" description="Basic and acidic residues" evidence="1">
    <location>
        <begin position="172"/>
        <end position="182"/>
    </location>
</feature>
<dbReference type="Gene3D" id="3.30.420.10">
    <property type="entry name" value="Ribonuclease H-like superfamily/Ribonuclease H"/>
    <property type="match status" value="1"/>
</dbReference>
<keyword evidence="3" id="KW-0808">Transferase</keyword>
<evidence type="ECO:0000259" key="2">
    <source>
        <dbReference type="PROSITE" id="PS50994"/>
    </source>
</evidence>
<reference evidence="3" key="1">
    <citation type="journal article" date="2022" name="Int. J. Mol. Sci.">
        <title>Draft Genome of Tanacetum Coccineum: Genomic Comparison of Closely Related Tanacetum-Family Plants.</title>
        <authorList>
            <person name="Yamashiro T."/>
            <person name="Shiraishi A."/>
            <person name="Nakayama K."/>
            <person name="Satake H."/>
        </authorList>
    </citation>
    <scope>NUCLEOTIDE SEQUENCE</scope>
</reference>
<feature type="region of interest" description="Disordered" evidence="1">
    <location>
        <begin position="222"/>
        <end position="243"/>
    </location>
</feature>